<comment type="caution">
    <text evidence="2">The sequence shown here is derived from an EMBL/GenBank/DDBJ whole genome shotgun (WGS) entry which is preliminary data.</text>
</comment>
<accession>A0A542SYR5</accession>
<evidence type="ECO:0000256" key="1">
    <source>
        <dbReference type="SAM" id="MobiDB-lite"/>
    </source>
</evidence>
<evidence type="ECO:0000313" key="2">
    <source>
        <dbReference type="EMBL" id="TQK79744.1"/>
    </source>
</evidence>
<proteinExistence type="predicted"/>
<organism evidence="2 3">
    <name type="scientific">Streptomyces puniciscabiei</name>
    <dbReference type="NCBI Taxonomy" id="164348"/>
    <lineage>
        <taxon>Bacteria</taxon>
        <taxon>Bacillati</taxon>
        <taxon>Actinomycetota</taxon>
        <taxon>Actinomycetes</taxon>
        <taxon>Kitasatosporales</taxon>
        <taxon>Streptomycetaceae</taxon>
        <taxon>Streptomyces</taxon>
    </lineage>
</organism>
<sequence length="724" mass="77946">MRADGHAPGRPTPDGQDAGALLRRCARDVVDVAEGIRAVSARTGAALFAPSLTASARRRPRTGLAAQWALLRALTNRQALGGSAFSAPNGVGQVLGAAGEALGRESLAALVAVTSLRLRIAAVLVDHPEFARDPGMRRLLAAVTADRDREAVRALRALFRDPGAQRALSGLAPLMAELVAVRALLEEAPQHDDAGRPLVAGREPSAGPPHDPPHGIGASPLATMDRGAAEAVDLTDQEKQFIATEGSFLGFLRNIDVLSTDGRILVQNVRGPDGVVRYVVQAPGLAPGRPRNDSAPDFAGAWRNLFTTDSPHTRSVRLALAHYGVPRGADLALIGHGEGGVALMNLARDEEFCRTYRVTHVVAVGSPVDRTKPADPRTWVAGITNQHDIAAAVDGRDAGSAFDPHPHWYAVDYAGPTHEFPLCHMLREYIEHLRTIVPDAREDVDAALTPYRGPIVRTQAYQLKDRAHPPEGYPFLTVPTTSLPTTAGPVDVPVRYYDSSAVHLCFPVPADAARGLLPGATWLTPSRLGRRALALLSLYEHRCSTVGPYTEIVLSLLVDDLWRPRPYDVAADLLRRVDLRRTGRYVLSLAVTSDEARVVAQEIWGQPAMRTTAEADLTGREIAVRSGDLGLSVEGRLGPGIRCPEADWILYGRRAESTVRTLVRVHGRPRLHPGAGVRLRLDTAAAEPLAGQLRRLGVDRARPRFVLSCPQFMLHRSAGAVLPR</sequence>
<dbReference type="Proteomes" id="UP000318103">
    <property type="component" value="Unassembled WGS sequence"/>
</dbReference>
<dbReference type="InterPro" id="IPR023375">
    <property type="entry name" value="ADC_dom_sf"/>
</dbReference>
<keyword evidence="3" id="KW-1185">Reference proteome</keyword>
<dbReference type="AlphaFoldDB" id="A0A542SYR5"/>
<dbReference type="OrthoDB" id="5095936at2"/>
<name>A0A542SYR5_9ACTN</name>
<evidence type="ECO:0000313" key="3">
    <source>
        <dbReference type="Proteomes" id="UP000318103"/>
    </source>
</evidence>
<dbReference type="SUPFAM" id="SSF160104">
    <property type="entry name" value="Acetoacetate decarboxylase-like"/>
    <property type="match status" value="1"/>
</dbReference>
<dbReference type="Gene3D" id="2.40.400.10">
    <property type="entry name" value="Acetoacetate decarboxylase-like"/>
    <property type="match status" value="1"/>
</dbReference>
<dbReference type="RefSeq" id="WP_055709702.1">
    <property type="nucleotide sequence ID" value="NZ_JBPJFI010000002.1"/>
</dbReference>
<feature type="region of interest" description="Disordered" evidence="1">
    <location>
        <begin position="192"/>
        <end position="221"/>
    </location>
</feature>
<gene>
    <name evidence="2" type="ORF">FB563_7594</name>
</gene>
<protein>
    <submittedName>
        <fullName evidence="2">Acetoacetate decarboxylase</fullName>
    </submittedName>
</protein>
<dbReference type="EMBL" id="VFNX01000004">
    <property type="protein sequence ID" value="TQK79744.1"/>
    <property type="molecule type" value="Genomic_DNA"/>
</dbReference>
<dbReference type="STRING" id="164348.BFF78_03205"/>
<reference evidence="2 3" key="1">
    <citation type="submission" date="2019-06" db="EMBL/GenBank/DDBJ databases">
        <title>Sequencing the genomes of 1000 actinobacteria strains.</title>
        <authorList>
            <person name="Klenk H.-P."/>
        </authorList>
    </citation>
    <scope>NUCLEOTIDE SEQUENCE [LARGE SCALE GENOMIC DNA]</scope>
    <source>
        <strain evidence="2 3">DSM 41929</strain>
    </source>
</reference>